<dbReference type="PANTHER" id="PTHR11926">
    <property type="entry name" value="GLUCOSYL/GLUCURONOSYL TRANSFERASES"/>
    <property type="match status" value="1"/>
</dbReference>
<dbReference type="InterPro" id="IPR002048">
    <property type="entry name" value="EF_hand_dom"/>
</dbReference>
<dbReference type="CDD" id="cd03784">
    <property type="entry name" value="GT1_Gtf-like"/>
    <property type="match status" value="1"/>
</dbReference>
<gene>
    <name evidence="4" type="ORF">RIF29_14382</name>
</gene>
<keyword evidence="2" id="KW-0808">Transferase</keyword>
<comment type="similarity">
    <text evidence="1">Belongs to the UDP-glycosyltransferase family.</text>
</comment>
<proteinExistence type="inferred from homology"/>
<comment type="caution">
    <text evidence="4">The sequence shown here is derived from an EMBL/GenBank/DDBJ whole genome shotgun (WGS) entry which is preliminary data.</text>
</comment>
<feature type="domain" description="EF-hand" evidence="3">
    <location>
        <begin position="380"/>
        <end position="403"/>
    </location>
</feature>
<dbReference type="Proteomes" id="UP001372338">
    <property type="component" value="Unassembled WGS sequence"/>
</dbReference>
<sequence>MSFTHFLVMPYPILGHMNPLLQFSQILAKHGCKITFLITEFNQKRVNTASDLLRSHITFVTLPDGLDPEDDRSDQPKVILSLRNSMPQKLHKLIEDINALNGDNKITCLVVSKNIGWALEVGHELGIKGALLWPASATSLASFESIPRLVHEGIIDSETGLPTRKQDIQLFPNSPMLDSSNLPWCSLGKKFFQHMVEDTQTLKFAEWWLCNTTCDLEPGALATSPRLLPIGPLMESNSNLSSFWKEDTTCLDWLDEQPPHSVIYVSFGSLASLESIQFKELALGLDLINKPFLWIVRPGNDNIAYPNEFHGSKGKIVGWAPQKKILSHPAIACFFTHCGWNSTIEGVVYGGLPFLCWPFFSDQFVNRSYICDVWKVGLTLDKDNNGLISKEEIRKKMEQLLDDDGIKVRSMKLKEVAKNNLAEGGQSSKNLEMFINWSKE</sequence>
<dbReference type="SUPFAM" id="SSF53756">
    <property type="entry name" value="UDP-Glycosyltransferase/glycogen phosphorylase"/>
    <property type="match status" value="1"/>
</dbReference>
<accession>A0AAN9FJZ5</accession>
<organism evidence="4 5">
    <name type="scientific">Crotalaria pallida</name>
    <name type="common">Smooth rattlebox</name>
    <name type="synonym">Crotalaria striata</name>
    <dbReference type="NCBI Taxonomy" id="3830"/>
    <lineage>
        <taxon>Eukaryota</taxon>
        <taxon>Viridiplantae</taxon>
        <taxon>Streptophyta</taxon>
        <taxon>Embryophyta</taxon>
        <taxon>Tracheophyta</taxon>
        <taxon>Spermatophyta</taxon>
        <taxon>Magnoliopsida</taxon>
        <taxon>eudicotyledons</taxon>
        <taxon>Gunneridae</taxon>
        <taxon>Pentapetalae</taxon>
        <taxon>rosids</taxon>
        <taxon>fabids</taxon>
        <taxon>Fabales</taxon>
        <taxon>Fabaceae</taxon>
        <taxon>Papilionoideae</taxon>
        <taxon>50 kb inversion clade</taxon>
        <taxon>genistoids sensu lato</taxon>
        <taxon>core genistoids</taxon>
        <taxon>Crotalarieae</taxon>
        <taxon>Crotalaria</taxon>
    </lineage>
</organism>
<dbReference type="PROSITE" id="PS50222">
    <property type="entry name" value="EF_HAND_2"/>
    <property type="match status" value="1"/>
</dbReference>
<dbReference type="Gene3D" id="3.40.50.2000">
    <property type="entry name" value="Glycogen Phosphorylase B"/>
    <property type="match status" value="2"/>
</dbReference>
<dbReference type="EMBL" id="JAYWIO010000003">
    <property type="protein sequence ID" value="KAK7273333.1"/>
    <property type="molecule type" value="Genomic_DNA"/>
</dbReference>
<evidence type="ECO:0000256" key="1">
    <source>
        <dbReference type="ARBA" id="ARBA00009995"/>
    </source>
</evidence>
<dbReference type="FunFam" id="3.40.50.2000:FF:000060">
    <property type="entry name" value="Glycosyltransferase"/>
    <property type="match status" value="1"/>
</dbReference>
<dbReference type="GO" id="GO:0080044">
    <property type="term" value="F:quercetin 7-O-glucosyltransferase activity"/>
    <property type="evidence" value="ECO:0007669"/>
    <property type="project" value="TreeGrafter"/>
</dbReference>
<evidence type="ECO:0000313" key="4">
    <source>
        <dbReference type="EMBL" id="KAK7273333.1"/>
    </source>
</evidence>
<evidence type="ECO:0000259" key="3">
    <source>
        <dbReference type="PROSITE" id="PS50222"/>
    </source>
</evidence>
<dbReference type="GO" id="GO:0080043">
    <property type="term" value="F:quercetin 3-O-glucosyltransferase activity"/>
    <property type="evidence" value="ECO:0007669"/>
    <property type="project" value="TreeGrafter"/>
</dbReference>
<evidence type="ECO:0000256" key="2">
    <source>
        <dbReference type="ARBA" id="ARBA00022679"/>
    </source>
</evidence>
<reference evidence="4 5" key="1">
    <citation type="submission" date="2024-01" db="EMBL/GenBank/DDBJ databases">
        <title>The genomes of 5 underutilized Papilionoideae crops provide insights into root nodulation and disease resistanc.</title>
        <authorList>
            <person name="Yuan L."/>
        </authorList>
    </citation>
    <scope>NUCLEOTIDE SEQUENCE [LARGE SCALE GENOMIC DNA]</scope>
    <source>
        <strain evidence="4">ZHUSHIDOU_FW_LH</strain>
        <tissue evidence="4">Leaf</tissue>
    </source>
</reference>
<dbReference type="PANTHER" id="PTHR11926:SF1530">
    <property type="entry name" value="EF-HAND DOMAIN-CONTAINING PROTEIN"/>
    <property type="match status" value="1"/>
</dbReference>
<dbReference type="PROSITE" id="PS00018">
    <property type="entry name" value="EF_HAND_1"/>
    <property type="match status" value="1"/>
</dbReference>
<name>A0AAN9FJZ5_CROPI</name>
<dbReference type="InterPro" id="IPR018247">
    <property type="entry name" value="EF_Hand_1_Ca_BS"/>
</dbReference>
<evidence type="ECO:0000313" key="5">
    <source>
        <dbReference type="Proteomes" id="UP001372338"/>
    </source>
</evidence>
<keyword evidence="5" id="KW-1185">Reference proteome</keyword>
<dbReference type="Pfam" id="PF00201">
    <property type="entry name" value="UDPGT"/>
    <property type="match status" value="1"/>
</dbReference>
<dbReference type="FunFam" id="3.40.50.2000:FF:000133">
    <property type="entry name" value="UDP-glycosyltransferase 83A1"/>
    <property type="match status" value="1"/>
</dbReference>
<dbReference type="GO" id="GO:0005509">
    <property type="term" value="F:calcium ion binding"/>
    <property type="evidence" value="ECO:0007669"/>
    <property type="project" value="InterPro"/>
</dbReference>
<dbReference type="AlphaFoldDB" id="A0AAN9FJZ5"/>
<protein>
    <recommendedName>
        <fullName evidence="3">EF-hand domain-containing protein</fullName>
    </recommendedName>
</protein>
<dbReference type="InterPro" id="IPR002213">
    <property type="entry name" value="UDP_glucos_trans"/>
</dbReference>